<evidence type="ECO:0000256" key="1">
    <source>
        <dbReference type="ARBA" id="ARBA00004162"/>
    </source>
</evidence>
<dbReference type="GO" id="GO:0009986">
    <property type="term" value="C:cell surface"/>
    <property type="evidence" value="ECO:0007669"/>
    <property type="project" value="InterPro"/>
</dbReference>
<feature type="binding site" evidence="22">
    <location>
        <position position="867"/>
    </location>
    <ligand>
        <name>ATP</name>
        <dbReference type="ChEBI" id="CHEBI:30616"/>
    </ligand>
</feature>
<dbReference type="GO" id="GO:0004714">
    <property type="term" value="F:transmembrane receptor protein tyrosine kinase activity"/>
    <property type="evidence" value="ECO:0007669"/>
    <property type="project" value="UniProtKB-EC"/>
</dbReference>
<dbReference type="GO" id="GO:0043235">
    <property type="term" value="C:receptor complex"/>
    <property type="evidence" value="ECO:0007669"/>
    <property type="project" value="TreeGrafter"/>
</dbReference>
<dbReference type="InterPro" id="IPR011009">
    <property type="entry name" value="Kinase-like_dom_sf"/>
</dbReference>
<dbReference type="InterPro" id="IPR036179">
    <property type="entry name" value="Ig-like_dom_sf"/>
</dbReference>
<proteinExistence type="inferred from homology"/>
<evidence type="ECO:0000256" key="7">
    <source>
        <dbReference type="ARBA" id="ARBA00022679"/>
    </source>
</evidence>
<feature type="transmembrane region" description="Helical" evidence="26">
    <location>
        <begin position="602"/>
        <end position="622"/>
    </location>
</feature>
<dbReference type="InterPro" id="IPR003599">
    <property type="entry name" value="Ig_sub"/>
</dbReference>
<dbReference type="PANTHER" id="PTHR24416">
    <property type="entry name" value="TYROSINE-PROTEIN KINASE RECEPTOR"/>
    <property type="match status" value="1"/>
</dbReference>
<sequence length="1027" mass="115930">MSIFRILCYLWSLFGLTFATQECVTVHGKVVCEPDRALDNNPAFFQVVLWDSDTILWRNAFDWDDWMGVTHTTSDGYFTLYGCGSDTDFLFIKDRPDPYIVIEHRCNSLEPETIDLPLKQVFMPATQNISEVKLASAETMALHVRKMKNMAPPPRAWFNITKQAAKQGRNHSRSIHVGDEVTLTCEVPRINREPLRWTKNGKSIDSETFQGTVTLINSIILKSVTEAVNGNYECSHTEDGRTVRPIYESEESRKLAEDSILGFFDAVIEHPENMRKTAPPPRVWYNITRYTSRLSRNETGIIRVGDEVTLTCEVPRVNREPLYWAKNGKDVITKTLLTPMTLISSIVLQSAIVADSGIYECWHFEEEFPVYVGEQNIMLAEESILGFVDAVLEHPEQMRKKTPPPRTWFNITRYASQSRRNDSEIIQVGDDVTLSCEAAKSTGERLEWSRNGTLIDSGTLHGTLTLLNSLTLTGVSESDEAIYACLLVQSGRKTSIGTQYIKIVTPQAPEIVERPFFLDYAKKGSLFCPITGVDPQKIIWTKDGEQVSPRAQDPNDPRRLVFSKVGIDDAGQYVCNAEHGGMVKEVAMKLAVGGAPMTMGPWALLAIALVFCSCMCLIACLVGKHYVHQRRLNNLSLELSEMRLALLNKGDTWETLRKEIDAPMDQQVDKLAYESARFEISRDDLVLGQEIGFGHFGIVKLGQWRCRSAKDSTKVPVAVKMARNPYDTKQQKMLADELKIMGAIGEHENVLPLVGAVTKDMGRGQLYIVLEYCDLGNLLYYLKKIGRQSRLQAEPRYQSPTRVLRTIFAEQPEKAEQPVVDIEEAAPLMKAHDVGVIAELYSFATQIARGMAFLSDVPCVHRDLAARNVLVTRDKICKIADFGLAKPMENEYYKKAPNSGELMPWRWMSPEAIATKRYTQASDVWSFGVLLYEIFSLGAEPYVGKDVYLEDLQGGLRCSRPPHADDAMYTLMERCWKLAPTERPTFKDCAESLQELSKLTPSNTEMSDESLAEAHQYQNQNPYEEIE</sequence>
<dbReference type="PROSITE" id="PS50011">
    <property type="entry name" value="PROTEIN_KINASE_DOM"/>
    <property type="match status" value="1"/>
</dbReference>
<dbReference type="GO" id="GO:0005886">
    <property type="term" value="C:plasma membrane"/>
    <property type="evidence" value="ECO:0007669"/>
    <property type="project" value="UniProtKB-SubCell"/>
</dbReference>
<evidence type="ECO:0000256" key="4">
    <source>
        <dbReference type="ARBA" id="ARBA00011902"/>
    </source>
</evidence>
<feature type="domain" description="Ig-like" evidence="28">
    <location>
        <begin position="281"/>
        <end position="361"/>
    </location>
</feature>
<comment type="catalytic activity">
    <reaction evidence="20">
        <text>L-tyrosyl-[protein] + ATP = O-phospho-L-tyrosyl-[protein] + ADP + H(+)</text>
        <dbReference type="Rhea" id="RHEA:10596"/>
        <dbReference type="Rhea" id="RHEA-COMP:10136"/>
        <dbReference type="Rhea" id="RHEA-COMP:20101"/>
        <dbReference type="ChEBI" id="CHEBI:15378"/>
        <dbReference type="ChEBI" id="CHEBI:30616"/>
        <dbReference type="ChEBI" id="CHEBI:46858"/>
        <dbReference type="ChEBI" id="CHEBI:61978"/>
        <dbReference type="ChEBI" id="CHEBI:456216"/>
        <dbReference type="EC" id="2.7.10.1"/>
    </reaction>
</comment>
<dbReference type="SUPFAM" id="SSF48726">
    <property type="entry name" value="Immunoglobulin"/>
    <property type="match status" value="4"/>
</dbReference>
<keyword evidence="8 26" id="KW-0812">Transmembrane</keyword>
<reference evidence="29" key="1">
    <citation type="submission" date="2023-06" db="EMBL/GenBank/DDBJ databases">
        <authorList>
            <person name="Delattre M."/>
        </authorList>
    </citation>
    <scope>NUCLEOTIDE SEQUENCE</scope>
    <source>
        <strain evidence="29">AF72</strain>
    </source>
</reference>
<evidence type="ECO:0000256" key="5">
    <source>
        <dbReference type="ARBA" id="ARBA00022475"/>
    </source>
</evidence>
<keyword evidence="11" id="KW-0418">Kinase</keyword>
<evidence type="ECO:0000256" key="13">
    <source>
        <dbReference type="ARBA" id="ARBA00022989"/>
    </source>
</evidence>
<feature type="domain" description="Ig-like" evidence="28">
    <location>
        <begin position="154"/>
        <end position="244"/>
    </location>
</feature>
<dbReference type="AlphaFoldDB" id="A0AA36G5R9"/>
<dbReference type="Gene3D" id="2.60.40.10">
    <property type="entry name" value="Immunoglobulins"/>
    <property type="match status" value="4"/>
</dbReference>
<dbReference type="PANTHER" id="PTHR24416:SF602">
    <property type="entry name" value="PROTEIN VER-1-RELATED"/>
    <property type="match status" value="1"/>
</dbReference>
<keyword evidence="5" id="KW-1003">Cell membrane</keyword>
<feature type="binding site" evidence="22 24">
    <location>
        <position position="720"/>
    </location>
    <ligand>
        <name>ATP</name>
        <dbReference type="ChEBI" id="CHEBI:30616"/>
    </ligand>
</feature>
<feature type="binding site" evidence="23">
    <location>
        <position position="881"/>
    </location>
    <ligand>
        <name>Mg(2+)</name>
        <dbReference type="ChEBI" id="CHEBI:18420"/>
    </ligand>
</feature>
<evidence type="ECO:0000313" key="30">
    <source>
        <dbReference type="Proteomes" id="UP001177023"/>
    </source>
</evidence>
<dbReference type="InterPro" id="IPR007110">
    <property type="entry name" value="Ig-like_dom"/>
</dbReference>
<dbReference type="SMART" id="SM00219">
    <property type="entry name" value="TyrKc"/>
    <property type="match status" value="1"/>
</dbReference>
<evidence type="ECO:0000313" key="29">
    <source>
        <dbReference type="EMBL" id="CAJ0580414.1"/>
    </source>
</evidence>
<dbReference type="CDD" id="cd00096">
    <property type="entry name" value="Ig"/>
    <property type="match status" value="2"/>
</dbReference>
<evidence type="ECO:0000256" key="19">
    <source>
        <dbReference type="ARBA" id="ARBA00023319"/>
    </source>
</evidence>
<keyword evidence="13 26" id="KW-1133">Transmembrane helix</keyword>
<dbReference type="Pfam" id="PF13927">
    <property type="entry name" value="Ig_3"/>
    <property type="match status" value="2"/>
</dbReference>
<dbReference type="Pfam" id="PF07679">
    <property type="entry name" value="I-set"/>
    <property type="match status" value="1"/>
</dbReference>
<evidence type="ECO:0000259" key="28">
    <source>
        <dbReference type="PROSITE" id="PS50835"/>
    </source>
</evidence>
<dbReference type="PROSITE" id="PS00107">
    <property type="entry name" value="PROTEIN_KINASE_ATP"/>
    <property type="match status" value="1"/>
</dbReference>
<dbReference type="SMART" id="SM00408">
    <property type="entry name" value="IGc2"/>
    <property type="match status" value="4"/>
</dbReference>
<keyword evidence="7" id="KW-0808">Transferase</keyword>
<dbReference type="GO" id="GO:0005576">
    <property type="term" value="C:extracellular region"/>
    <property type="evidence" value="ECO:0007669"/>
    <property type="project" value="UniProtKB-SubCell"/>
</dbReference>
<feature type="binding site" evidence="22">
    <location>
        <begin position="692"/>
        <end position="699"/>
    </location>
    <ligand>
        <name>ATP</name>
        <dbReference type="ChEBI" id="CHEBI:30616"/>
    </ligand>
</feature>
<dbReference type="GO" id="GO:0045138">
    <property type="term" value="P:nematode male tail tip morphogenesis"/>
    <property type="evidence" value="ECO:0007669"/>
    <property type="project" value="UniProtKB-ARBA"/>
</dbReference>
<keyword evidence="23" id="KW-0479">Metal-binding</keyword>
<evidence type="ECO:0000256" key="26">
    <source>
        <dbReference type="SAM" id="Phobius"/>
    </source>
</evidence>
<keyword evidence="6" id="KW-0964">Secreted</keyword>
<dbReference type="GO" id="GO:0005524">
    <property type="term" value="F:ATP binding"/>
    <property type="evidence" value="ECO:0007669"/>
    <property type="project" value="UniProtKB-UniRule"/>
</dbReference>
<feature type="active site" description="Proton acceptor" evidence="21">
    <location>
        <position position="863"/>
    </location>
</feature>
<evidence type="ECO:0000256" key="15">
    <source>
        <dbReference type="ARBA" id="ARBA00023137"/>
    </source>
</evidence>
<accession>A0AA36G5R9</accession>
<dbReference type="EMBL" id="CATQJA010002659">
    <property type="protein sequence ID" value="CAJ0580414.1"/>
    <property type="molecule type" value="Genomic_DNA"/>
</dbReference>
<dbReference type="FunFam" id="1.10.510.10:FF:000554">
    <property type="entry name" value="Predicted protein"/>
    <property type="match status" value="1"/>
</dbReference>
<dbReference type="PROSITE" id="PS50835">
    <property type="entry name" value="IG_LIKE"/>
    <property type="match status" value="4"/>
</dbReference>
<keyword evidence="15" id="KW-0829">Tyrosine-protein kinase</keyword>
<evidence type="ECO:0000256" key="11">
    <source>
        <dbReference type="ARBA" id="ARBA00022777"/>
    </source>
</evidence>
<comment type="subcellular location">
    <subcellularLocation>
        <location evidence="1">Cell membrane</location>
        <topology evidence="1">Single-pass membrane protein</topology>
    </subcellularLocation>
    <subcellularLocation>
        <location evidence="2">Secreted</location>
    </subcellularLocation>
</comment>
<protein>
    <recommendedName>
        <fullName evidence="4">receptor protein-tyrosine kinase</fullName>
        <ecNumber evidence="4">2.7.10.1</ecNumber>
    </recommendedName>
</protein>
<evidence type="ECO:0000259" key="27">
    <source>
        <dbReference type="PROSITE" id="PS50011"/>
    </source>
</evidence>
<dbReference type="InterPro" id="IPR001534">
    <property type="entry name" value="Transthyretin-like"/>
</dbReference>
<dbReference type="InterPro" id="IPR017441">
    <property type="entry name" value="Protein_kinase_ATP_BS"/>
</dbReference>
<dbReference type="EC" id="2.7.10.1" evidence="4"/>
<feature type="domain" description="Protein kinase" evidence="27">
    <location>
        <begin position="685"/>
        <end position="996"/>
    </location>
</feature>
<feature type="domain" description="Ig-like" evidence="28">
    <location>
        <begin position="405"/>
        <end position="495"/>
    </location>
</feature>
<dbReference type="InterPro" id="IPR000719">
    <property type="entry name" value="Prot_kinase_dom"/>
</dbReference>
<keyword evidence="19" id="KW-0393">Immunoglobulin domain</keyword>
<dbReference type="InterPro" id="IPR003598">
    <property type="entry name" value="Ig_sub2"/>
</dbReference>
<evidence type="ECO:0000256" key="22">
    <source>
        <dbReference type="PIRSR" id="PIRSR000615-2"/>
    </source>
</evidence>
<dbReference type="Pfam" id="PF07714">
    <property type="entry name" value="PK_Tyr_Ser-Thr"/>
    <property type="match status" value="1"/>
</dbReference>
<dbReference type="Gene3D" id="3.30.200.20">
    <property type="entry name" value="Phosphorylase Kinase, domain 1"/>
    <property type="match status" value="1"/>
</dbReference>
<keyword evidence="18" id="KW-0325">Glycoprotein</keyword>
<dbReference type="CDD" id="cd00192">
    <property type="entry name" value="PTKc"/>
    <property type="match status" value="1"/>
</dbReference>
<keyword evidence="30" id="KW-1185">Reference proteome</keyword>
<evidence type="ECO:0000256" key="12">
    <source>
        <dbReference type="ARBA" id="ARBA00022840"/>
    </source>
</evidence>
<feature type="domain" description="Ig-like" evidence="28">
    <location>
        <begin position="509"/>
        <end position="591"/>
    </location>
</feature>
<keyword evidence="10 22" id="KW-0547">Nucleotide-binding</keyword>
<dbReference type="SMART" id="SM00409">
    <property type="entry name" value="IG"/>
    <property type="match status" value="4"/>
</dbReference>
<keyword evidence="16" id="KW-1015">Disulfide bond</keyword>
<feature type="binding site" evidence="23">
    <location>
        <position position="868"/>
    </location>
    <ligand>
        <name>Mg(2+)</name>
        <dbReference type="ChEBI" id="CHEBI:18420"/>
    </ligand>
</feature>
<evidence type="ECO:0000256" key="23">
    <source>
        <dbReference type="PIRSR" id="PIRSR000615-3"/>
    </source>
</evidence>
<evidence type="ECO:0000256" key="2">
    <source>
        <dbReference type="ARBA" id="ARBA00004613"/>
    </source>
</evidence>
<dbReference type="Pfam" id="PF01060">
    <property type="entry name" value="TTR-52"/>
    <property type="match status" value="1"/>
</dbReference>
<evidence type="ECO:0000256" key="17">
    <source>
        <dbReference type="ARBA" id="ARBA00023170"/>
    </source>
</evidence>
<evidence type="ECO:0000256" key="21">
    <source>
        <dbReference type="PIRSR" id="PIRSR000615-1"/>
    </source>
</evidence>
<dbReference type="InterPro" id="IPR020635">
    <property type="entry name" value="Tyr_kinase_cat_dom"/>
</dbReference>
<evidence type="ECO:0000256" key="16">
    <source>
        <dbReference type="ARBA" id="ARBA00023157"/>
    </source>
</evidence>
<organism evidence="29 30">
    <name type="scientific">Mesorhabditis spiculigera</name>
    <dbReference type="NCBI Taxonomy" id="96644"/>
    <lineage>
        <taxon>Eukaryota</taxon>
        <taxon>Metazoa</taxon>
        <taxon>Ecdysozoa</taxon>
        <taxon>Nematoda</taxon>
        <taxon>Chromadorea</taxon>
        <taxon>Rhabditida</taxon>
        <taxon>Rhabditina</taxon>
        <taxon>Rhabditomorpha</taxon>
        <taxon>Rhabditoidea</taxon>
        <taxon>Rhabditidae</taxon>
        <taxon>Mesorhabditinae</taxon>
        <taxon>Mesorhabditis</taxon>
    </lineage>
</organism>
<dbReference type="Gene3D" id="2.60.40.3330">
    <property type="match status" value="1"/>
</dbReference>
<feature type="region of interest" description="Disordered" evidence="25">
    <location>
        <begin position="997"/>
        <end position="1027"/>
    </location>
</feature>
<evidence type="ECO:0000256" key="18">
    <source>
        <dbReference type="ARBA" id="ARBA00023180"/>
    </source>
</evidence>
<evidence type="ECO:0000256" key="10">
    <source>
        <dbReference type="ARBA" id="ARBA00022741"/>
    </source>
</evidence>
<dbReference type="GO" id="GO:0046872">
    <property type="term" value="F:metal ion binding"/>
    <property type="evidence" value="ECO:0007669"/>
    <property type="project" value="UniProtKB-KW"/>
</dbReference>
<evidence type="ECO:0000256" key="8">
    <source>
        <dbReference type="ARBA" id="ARBA00022692"/>
    </source>
</evidence>
<evidence type="ECO:0000256" key="24">
    <source>
        <dbReference type="PROSITE-ProRule" id="PRU10141"/>
    </source>
</evidence>
<evidence type="ECO:0000256" key="3">
    <source>
        <dbReference type="ARBA" id="ARBA00010112"/>
    </source>
</evidence>
<dbReference type="Proteomes" id="UP001177023">
    <property type="component" value="Unassembled WGS sequence"/>
</dbReference>
<dbReference type="PROSITE" id="PS00109">
    <property type="entry name" value="PROTEIN_KINASE_TYR"/>
    <property type="match status" value="1"/>
</dbReference>
<evidence type="ECO:0000256" key="14">
    <source>
        <dbReference type="ARBA" id="ARBA00023136"/>
    </source>
</evidence>
<comment type="similarity">
    <text evidence="3">Belongs to the nematode transthyretin-like family.</text>
</comment>
<evidence type="ECO:0000256" key="9">
    <source>
        <dbReference type="ARBA" id="ARBA00022729"/>
    </source>
</evidence>
<dbReference type="GO" id="GO:0007169">
    <property type="term" value="P:cell surface receptor protein tyrosine kinase signaling pathway"/>
    <property type="evidence" value="ECO:0007669"/>
    <property type="project" value="TreeGrafter"/>
</dbReference>
<keyword evidence="23" id="KW-0460">Magnesium</keyword>
<dbReference type="InterPro" id="IPR038479">
    <property type="entry name" value="Transthyretin-like_sf"/>
</dbReference>
<dbReference type="InterPro" id="IPR013783">
    <property type="entry name" value="Ig-like_fold"/>
</dbReference>
<dbReference type="SUPFAM" id="SSF56112">
    <property type="entry name" value="Protein kinase-like (PK-like)"/>
    <property type="match status" value="1"/>
</dbReference>
<keyword evidence="9" id="KW-0732">Signal</keyword>
<evidence type="ECO:0000256" key="6">
    <source>
        <dbReference type="ARBA" id="ARBA00022525"/>
    </source>
</evidence>
<comment type="caution">
    <text evidence="29">The sequence shown here is derived from an EMBL/GenBank/DDBJ whole genome shotgun (WGS) entry which is preliminary data.</text>
</comment>
<evidence type="ECO:0000256" key="25">
    <source>
        <dbReference type="SAM" id="MobiDB-lite"/>
    </source>
</evidence>
<dbReference type="Gene3D" id="1.10.510.10">
    <property type="entry name" value="Transferase(Phosphotransferase) domain 1"/>
    <property type="match status" value="1"/>
</dbReference>
<dbReference type="InterPro" id="IPR008266">
    <property type="entry name" value="Tyr_kinase_AS"/>
</dbReference>
<evidence type="ECO:0000256" key="20">
    <source>
        <dbReference type="ARBA" id="ARBA00051243"/>
    </source>
</evidence>
<dbReference type="FunFam" id="3.30.200.20:FF:000586">
    <property type="entry name" value="Receptor protein-tyrosine kinase"/>
    <property type="match status" value="1"/>
</dbReference>
<dbReference type="InterPro" id="IPR001245">
    <property type="entry name" value="Ser-Thr/Tyr_kinase_cat_dom"/>
</dbReference>
<name>A0AA36G5R9_9BILA</name>
<keyword evidence="17" id="KW-0675">Receptor</keyword>
<gene>
    <name evidence="29" type="ORF">MSPICULIGERA_LOCUS18612</name>
</gene>
<feature type="compositionally biased region" description="Polar residues" evidence="25">
    <location>
        <begin position="1016"/>
        <end position="1027"/>
    </location>
</feature>
<dbReference type="InterPro" id="IPR013098">
    <property type="entry name" value="Ig_I-set"/>
</dbReference>
<feature type="non-terminal residue" evidence="29">
    <location>
        <position position="1027"/>
    </location>
</feature>
<keyword evidence="12 22" id="KW-0067">ATP-binding</keyword>
<dbReference type="InterPro" id="IPR050122">
    <property type="entry name" value="RTK"/>
</dbReference>
<keyword evidence="14 26" id="KW-0472">Membrane</keyword>